<protein>
    <submittedName>
        <fullName evidence="1">Uncharacterized protein</fullName>
    </submittedName>
</protein>
<dbReference type="AlphaFoldDB" id="A0A0S3RU16"/>
<reference evidence="1 2" key="1">
    <citation type="journal article" date="2015" name="Sci. Rep.">
        <title>The power of single molecule real-time sequencing technology in the de novo assembly of a eukaryotic genome.</title>
        <authorList>
            <person name="Sakai H."/>
            <person name="Naito K."/>
            <person name="Ogiso-Tanaka E."/>
            <person name="Takahashi Y."/>
            <person name="Iseki K."/>
            <person name="Muto C."/>
            <person name="Satou K."/>
            <person name="Teruya K."/>
            <person name="Shiroma A."/>
            <person name="Shimoji M."/>
            <person name="Hirano T."/>
            <person name="Itoh T."/>
            <person name="Kaga A."/>
            <person name="Tomooka N."/>
        </authorList>
    </citation>
    <scope>NUCLEOTIDE SEQUENCE [LARGE SCALE GENOMIC DNA]</scope>
    <source>
        <strain evidence="2">cv. Shumari</strain>
    </source>
</reference>
<evidence type="ECO:0000313" key="1">
    <source>
        <dbReference type="EMBL" id="BAT84106.1"/>
    </source>
</evidence>
<proteinExistence type="predicted"/>
<dbReference type="EMBL" id="AP015037">
    <property type="protein sequence ID" value="BAT84106.1"/>
    <property type="molecule type" value="Genomic_DNA"/>
</dbReference>
<sequence length="75" mass="9253">MSFRFNNVTFFALEFSRRRKKKMVIIILEAFMRVRLRRKTLKVPMAQLLPKTLYLFKMFKMVPWDPLQRQQDKSL</sequence>
<keyword evidence="2" id="KW-1185">Reference proteome</keyword>
<accession>A0A0S3RU16</accession>
<name>A0A0S3RU16_PHAAN</name>
<evidence type="ECO:0000313" key="2">
    <source>
        <dbReference type="Proteomes" id="UP000291084"/>
    </source>
</evidence>
<organism evidence="1 2">
    <name type="scientific">Vigna angularis var. angularis</name>
    <dbReference type="NCBI Taxonomy" id="157739"/>
    <lineage>
        <taxon>Eukaryota</taxon>
        <taxon>Viridiplantae</taxon>
        <taxon>Streptophyta</taxon>
        <taxon>Embryophyta</taxon>
        <taxon>Tracheophyta</taxon>
        <taxon>Spermatophyta</taxon>
        <taxon>Magnoliopsida</taxon>
        <taxon>eudicotyledons</taxon>
        <taxon>Gunneridae</taxon>
        <taxon>Pentapetalae</taxon>
        <taxon>rosids</taxon>
        <taxon>fabids</taxon>
        <taxon>Fabales</taxon>
        <taxon>Fabaceae</taxon>
        <taxon>Papilionoideae</taxon>
        <taxon>50 kb inversion clade</taxon>
        <taxon>NPAAA clade</taxon>
        <taxon>indigoferoid/millettioid clade</taxon>
        <taxon>Phaseoleae</taxon>
        <taxon>Vigna</taxon>
    </lineage>
</organism>
<dbReference type="Proteomes" id="UP000291084">
    <property type="component" value="Chromosome 4"/>
</dbReference>
<gene>
    <name evidence="1" type="primary">Vigan.04G138100</name>
    <name evidence="1" type="ORF">VIGAN_04138100</name>
</gene>